<feature type="transmembrane region" description="Helical" evidence="1">
    <location>
        <begin position="292"/>
        <end position="311"/>
    </location>
</feature>
<proteinExistence type="predicted"/>
<feature type="transmembrane region" description="Helical" evidence="1">
    <location>
        <begin position="165"/>
        <end position="186"/>
    </location>
</feature>
<gene>
    <name evidence="2" type="ORF">EQG68_05115</name>
</gene>
<feature type="transmembrane region" description="Helical" evidence="1">
    <location>
        <begin position="50"/>
        <end position="67"/>
    </location>
</feature>
<organism evidence="2 3">
    <name type="scientific">Flavobacterium piscinae</name>
    <dbReference type="NCBI Taxonomy" id="2506424"/>
    <lineage>
        <taxon>Bacteria</taxon>
        <taxon>Pseudomonadati</taxon>
        <taxon>Bacteroidota</taxon>
        <taxon>Flavobacteriia</taxon>
        <taxon>Flavobacteriales</taxon>
        <taxon>Flavobacteriaceae</taxon>
        <taxon>Flavobacterium</taxon>
    </lineage>
</organism>
<dbReference type="EMBL" id="SBKQ01000004">
    <property type="protein sequence ID" value="RXR33607.1"/>
    <property type="molecule type" value="Genomic_DNA"/>
</dbReference>
<evidence type="ECO:0000313" key="2">
    <source>
        <dbReference type="EMBL" id="RXR33607.1"/>
    </source>
</evidence>
<name>A0A4Q1KU25_9FLAO</name>
<protein>
    <recommendedName>
        <fullName evidence="4">Beta-carotene 15,15'-monooxygenase</fullName>
    </recommendedName>
</protein>
<sequence>MIASVFSKSRPFNYILVSGLLVLCFFIYQTQTVDVTSNTSFSWLKGIQKSVILLLLVASLFVTNFIIKRNGLSKDNSFSALFFVSFLMFIPSAFDDFKIVLSSFFILLAMRRLISMKSLLTPKEKIFDASLWIFIAALFHFWSILFIVIVFVSIIFHVSGDYRNWVLPFIAFFTVGILFIFFSLLIDKEWLNVVWNQTGTDFEFYYLEKSAGNAALVLYALFSIVFLFSMVFTLSKRPIIMLASYKKVIFIFLISILIYLISPDKNNTLLLFGLMPASILATGFIEINKDSVLKEIVTGAVLATGILLFIFQL</sequence>
<feature type="transmembrane region" description="Helical" evidence="1">
    <location>
        <begin position="12"/>
        <end position="30"/>
    </location>
</feature>
<reference evidence="3" key="1">
    <citation type="submission" date="2019-01" db="EMBL/GenBank/DDBJ databases">
        <title>Cytophagaceae bacterium strain CAR-16.</title>
        <authorList>
            <person name="Chen W.-M."/>
        </authorList>
    </citation>
    <scope>NUCLEOTIDE SEQUENCE [LARGE SCALE GENOMIC DNA]</scope>
    <source>
        <strain evidence="3">ICH-30</strain>
    </source>
</reference>
<feature type="transmembrane region" description="Helical" evidence="1">
    <location>
        <begin position="244"/>
        <end position="262"/>
    </location>
</feature>
<feature type="transmembrane region" description="Helical" evidence="1">
    <location>
        <begin position="268"/>
        <end position="285"/>
    </location>
</feature>
<dbReference type="AlphaFoldDB" id="A0A4Q1KU25"/>
<keyword evidence="1" id="KW-0472">Membrane</keyword>
<dbReference type="RefSeq" id="WP_129463707.1">
    <property type="nucleotide sequence ID" value="NZ_SBKQ01000004.1"/>
</dbReference>
<feature type="transmembrane region" description="Helical" evidence="1">
    <location>
        <begin position="129"/>
        <end position="158"/>
    </location>
</feature>
<comment type="caution">
    <text evidence="2">The sequence shown here is derived from an EMBL/GenBank/DDBJ whole genome shotgun (WGS) entry which is preliminary data.</text>
</comment>
<keyword evidence="3" id="KW-1185">Reference proteome</keyword>
<dbReference type="Proteomes" id="UP000289734">
    <property type="component" value="Unassembled WGS sequence"/>
</dbReference>
<dbReference type="OrthoDB" id="1439867at2"/>
<keyword evidence="1" id="KW-0812">Transmembrane</keyword>
<keyword evidence="1" id="KW-1133">Transmembrane helix</keyword>
<feature type="transmembrane region" description="Helical" evidence="1">
    <location>
        <begin position="211"/>
        <end position="232"/>
    </location>
</feature>
<accession>A0A4Q1KU25</accession>
<evidence type="ECO:0000256" key="1">
    <source>
        <dbReference type="SAM" id="Phobius"/>
    </source>
</evidence>
<evidence type="ECO:0000313" key="3">
    <source>
        <dbReference type="Proteomes" id="UP000289734"/>
    </source>
</evidence>
<evidence type="ECO:0008006" key="4">
    <source>
        <dbReference type="Google" id="ProtNLM"/>
    </source>
</evidence>
<feature type="transmembrane region" description="Helical" evidence="1">
    <location>
        <begin position="79"/>
        <end position="109"/>
    </location>
</feature>